<gene>
    <name evidence="2" type="ORF">SAMN02194393_04370</name>
</gene>
<feature type="transmembrane region" description="Helical" evidence="1">
    <location>
        <begin position="70"/>
        <end position="90"/>
    </location>
</feature>
<feature type="transmembrane region" description="Helical" evidence="1">
    <location>
        <begin position="6"/>
        <end position="27"/>
    </location>
</feature>
<dbReference type="AlphaFoldDB" id="A0A1T5MB97"/>
<feature type="transmembrane region" description="Helical" evidence="1">
    <location>
        <begin position="130"/>
        <end position="152"/>
    </location>
</feature>
<feature type="transmembrane region" description="Helical" evidence="1">
    <location>
        <begin position="34"/>
        <end position="58"/>
    </location>
</feature>
<dbReference type="NCBIfam" id="NF041644">
    <property type="entry name" value="CBO0543_fam"/>
    <property type="match status" value="1"/>
</dbReference>
<proteinExistence type="predicted"/>
<keyword evidence="3" id="KW-1185">Reference proteome</keyword>
<keyword evidence="1" id="KW-1133">Transmembrane helix</keyword>
<reference evidence="2 3" key="1">
    <citation type="submission" date="2017-02" db="EMBL/GenBank/DDBJ databases">
        <authorList>
            <person name="Peterson S.W."/>
        </authorList>
    </citation>
    <scope>NUCLEOTIDE SEQUENCE [LARGE SCALE GENOMIC DNA]</scope>
    <source>
        <strain evidence="2 3">M1</strain>
    </source>
</reference>
<protein>
    <submittedName>
        <fullName evidence="2">Uncharacterized protein</fullName>
    </submittedName>
</protein>
<evidence type="ECO:0000313" key="2">
    <source>
        <dbReference type="EMBL" id="SKC85490.1"/>
    </source>
</evidence>
<dbReference type="RefSeq" id="WP_079494650.1">
    <property type="nucleotide sequence ID" value="NZ_FUZT01000013.1"/>
</dbReference>
<evidence type="ECO:0000256" key="1">
    <source>
        <dbReference type="SAM" id="Phobius"/>
    </source>
</evidence>
<dbReference type="STRING" id="36842.SAMN02194393_04370"/>
<dbReference type="InterPro" id="IPR048147">
    <property type="entry name" value="CBO0543-like"/>
</dbReference>
<keyword evidence="1" id="KW-0472">Membrane</keyword>
<dbReference type="OrthoDB" id="1954512at2"/>
<dbReference type="Proteomes" id="UP000190285">
    <property type="component" value="Unassembled WGS sequence"/>
</dbReference>
<accession>A0A1T5MB97</accession>
<sequence length="160" mass="18717">MDIKTWSLLFYYGNVLILMIIFIAVISKKKLKELLPIGLFIAAENYTIEIIGLHYGYWKYPLENPGYPEITIISSLIYFPIVAMLFYKFLSKSIKKNIILISIFVTLNMIIEIITLKTTRIFIYGENMNIFYALLMYIAAYILIILFGNYYYNLNARKGS</sequence>
<evidence type="ECO:0000313" key="3">
    <source>
        <dbReference type="Proteomes" id="UP000190285"/>
    </source>
</evidence>
<dbReference type="EMBL" id="FUZT01000013">
    <property type="protein sequence ID" value="SKC85490.1"/>
    <property type="molecule type" value="Genomic_DNA"/>
</dbReference>
<feature type="transmembrane region" description="Helical" evidence="1">
    <location>
        <begin position="97"/>
        <end position="118"/>
    </location>
</feature>
<name>A0A1T5MB97_9FIRM</name>
<keyword evidence="1" id="KW-0812">Transmembrane</keyword>
<organism evidence="2 3">
    <name type="scientific">Maledivibacter halophilus</name>
    <dbReference type="NCBI Taxonomy" id="36842"/>
    <lineage>
        <taxon>Bacteria</taxon>
        <taxon>Bacillati</taxon>
        <taxon>Bacillota</taxon>
        <taxon>Clostridia</taxon>
        <taxon>Peptostreptococcales</taxon>
        <taxon>Caminicellaceae</taxon>
        <taxon>Maledivibacter</taxon>
    </lineage>
</organism>